<dbReference type="AlphaFoldDB" id="A0A367ISQ4"/>
<dbReference type="EMBL" id="PJQM01005865">
    <property type="protein sequence ID" value="RCH80703.1"/>
    <property type="molecule type" value="Genomic_DNA"/>
</dbReference>
<evidence type="ECO:0000313" key="2">
    <source>
        <dbReference type="Proteomes" id="UP000253551"/>
    </source>
</evidence>
<dbReference type="GO" id="GO:0005506">
    <property type="term" value="F:iron ion binding"/>
    <property type="evidence" value="ECO:0007669"/>
    <property type="project" value="InterPro"/>
</dbReference>
<evidence type="ECO:0000313" key="1">
    <source>
        <dbReference type="EMBL" id="RCH80703.1"/>
    </source>
</evidence>
<dbReference type="SUPFAM" id="SSF48264">
    <property type="entry name" value="Cytochrome P450"/>
    <property type="match status" value="1"/>
</dbReference>
<keyword evidence="2" id="KW-1185">Reference proteome</keyword>
<name>A0A367ISQ4_RHIST</name>
<dbReference type="Gene3D" id="1.10.630.10">
    <property type="entry name" value="Cytochrome P450"/>
    <property type="match status" value="1"/>
</dbReference>
<dbReference type="Proteomes" id="UP000253551">
    <property type="component" value="Unassembled WGS sequence"/>
</dbReference>
<comment type="caution">
    <text evidence="1">The sequence shown here is derived from an EMBL/GenBank/DDBJ whole genome shotgun (WGS) entry which is preliminary data.</text>
</comment>
<protein>
    <submittedName>
        <fullName evidence="1">Uncharacterized protein</fullName>
    </submittedName>
</protein>
<reference evidence="1 2" key="1">
    <citation type="journal article" date="2018" name="G3 (Bethesda)">
        <title>Phylogenetic and Phylogenomic Definition of Rhizopus Species.</title>
        <authorList>
            <person name="Gryganskyi A.P."/>
            <person name="Golan J."/>
            <person name="Dolatabadi S."/>
            <person name="Mondo S."/>
            <person name="Robb S."/>
            <person name="Idnurm A."/>
            <person name="Muszewska A."/>
            <person name="Steczkiewicz K."/>
            <person name="Masonjones S."/>
            <person name="Liao H.L."/>
            <person name="Gajdeczka M.T."/>
            <person name="Anike F."/>
            <person name="Vuek A."/>
            <person name="Anishchenko I.M."/>
            <person name="Voigt K."/>
            <person name="de Hoog G.S."/>
            <person name="Smith M.E."/>
            <person name="Heitman J."/>
            <person name="Vilgalys R."/>
            <person name="Stajich J.E."/>
        </authorList>
    </citation>
    <scope>NUCLEOTIDE SEQUENCE [LARGE SCALE GENOMIC DNA]</scope>
    <source>
        <strain evidence="1 2">LSU 92-RS-03</strain>
    </source>
</reference>
<sequence length="403" mass="46303">FGYLFYHMELTNKHFALLSASIASVVAALSLKKLTNESRKTPLLTNKYPIGHVQQYSGNSAPLKDPSHQAVRRAYRKLYHVGSENVNHVYTLCISPGLERFDVKSWPYSVCKNRVISGYRNNNFLKNTNEDRKQLESLLPSFLLHDFDDILEQEAKKCIYKLASQMKSGQIIDLNACMHSAIVNAIFSAAFGSSDIDSCNFELFQEILYILEKHNYSKRSSEILKPQELDIISSREKDLLLRADFRPLVHRLIELARKSKQDSIVKQLCSPQVAPCIDKDKIVHIIEELFLINRETLHMKIKRIYQYLSFEGTDTQEKFVMSKKFFASTSEEFNSLSQKDYAWYDSRYAWSLFHNNSNASDAKGFSFIIDKDSNAPKGVVISSSLHKLQNDTKTSKVWPEKSP</sequence>
<dbReference type="GO" id="GO:0004497">
    <property type="term" value="F:monooxygenase activity"/>
    <property type="evidence" value="ECO:0007669"/>
    <property type="project" value="InterPro"/>
</dbReference>
<dbReference type="GO" id="GO:0016705">
    <property type="term" value="F:oxidoreductase activity, acting on paired donors, with incorporation or reduction of molecular oxygen"/>
    <property type="evidence" value="ECO:0007669"/>
    <property type="project" value="InterPro"/>
</dbReference>
<feature type="non-terminal residue" evidence="1">
    <location>
        <position position="403"/>
    </location>
</feature>
<dbReference type="InterPro" id="IPR036396">
    <property type="entry name" value="Cyt_P450_sf"/>
</dbReference>
<dbReference type="GO" id="GO:0020037">
    <property type="term" value="F:heme binding"/>
    <property type="evidence" value="ECO:0007669"/>
    <property type="project" value="InterPro"/>
</dbReference>
<organism evidence="1 2">
    <name type="scientific">Rhizopus stolonifer</name>
    <name type="common">Rhizopus nigricans</name>
    <dbReference type="NCBI Taxonomy" id="4846"/>
    <lineage>
        <taxon>Eukaryota</taxon>
        <taxon>Fungi</taxon>
        <taxon>Fungi incertae sedis</taxon>
        <taxon>Mucoromycota</taxon>
        <taxon>Mucoromycotina</taxon>
        <taxon>Mucoromycetes</taxon>
        <taxon>Mucorales</taxon>
        <taxon>Mucorineae</taxon>
        <taxon>Rhizopodaceae</taxon>
        <taxon>Rhizopus</taxon>
    </lineage>
</organism>
<dbReference type="STRING" id="4846.A0A367ISQ4"/>
<feature type="non-terminal residue" evidence="1">
    <location>
        <position position="1"/>
    </location>
</feature>
<gene>
    <name evidence="1" type="ORF">CU098_004845</name>
</gene>
<proteinExistence type="predicted"/>
<accession>A0A367ISQ4</accession>